<reference evidence="7" key="1">
    <citation type="submission" date="2016-10" db="EMBL/GenBank/DDBJ databases">
        <authorList>
            <person name="Varghese N."/>
            <person name="Submissions S."/>
        </authorList>
    </citation>
    <scope>NUCLEOTIDE SEQUENCE [LARGE SCALE GENOMIC DNA]</scope>
    <source>
        <strain evidence="7">S9</strain>
    </source>
</reference>
<dbReference type="Proteomes" id="UP000198571">
    <property type="component" value="Unassembled WGS sequence"/>
</dbReference>
<comment type="similarity">
    <text evidence="1 4">Belongs to the anti-sigma-factor antagonist family.</text>
</comment>
<protein>
    <recommendedName>
        <fullName evidence="4">Anti-sigma factor antagonist</fullName>
    </recommendedName>
</protein>
<name>A0A1H9WS59_9BACI</name>
<dbReference type="SUPFAM" id="SSF52091">
    <property type="entry name" value="SpoIIaa-like"/>
    <property type="match status" value="1"/>
</dbReference>
<dbReference type="AlphaFoldDB" id="A0A1H9WS59"/>
<dbReference type="NCBIfam" id="TIGR00377">
    <property type="entry name" value="ant_ant_sig"/>
    <property type="match status" value="1"/>
</dbReference>
<dbReference type="PANTHER" id="PTHR33495:SF9">
    <property type="entry name" value="ANTI-SIGMA-B FACTOR ANTAGONIST"/>
    <property type="match status" value="1"/>
</dbReference>
<proteinExistence type="inferred from homology"/>
<accession>A0A1H9WS59</accession>
<dbReference type="STRING" id="1601833.SAMN05518684_11917"/>
<dbReference type="PROSITE" id="PS50801">
    <property type="entry name" value="STAS"/>
    <property type="match status" value="1"/>
</dbReference>
<dbReference type="CDD" id="cd07043">
    <property type="entry name" value="STAS_anti-anti-sigma_factors"/>
    <property type="match status" value="1"/>
</dbReference>
<dbReference type="InterPro" id="IPR002645">
    <property type="entry name" value="STAS_dom"/>
</dbReference>
<dbReference type="InterPro" id="IPR036513">
    <property type="entry name" value="STAS_dom_sf"/>
</dbReference>
<dbReference type="Gene3D" id="3.30.750.24">
    <property type="entry name" value="STAS domain"/>
    <property type="match status" value="1"/>
</dbReference>
<dbReference type="InterPro" id="IPR003658">
    <property type="entry name" value="Anti-sigma_ant"/>
</dbReference>
<dbReference type="Pfam" id="PF01740">
    <property type="entry name" value="STAS"/>
    <property type="match status" value="1"/>
</dbReference>
<dbReference type="OrthoDB" id="9793697at2"/>
<evidence type="ECO:0000256" key="1">
    <source>
        <dbReference type="ARBA" id="ARBA00009013"/>
    </source>
</evidence>
<evidence type="ECO:0000313" key="6">
    <source>
        <dbReference type="EMBL" id="SES36233.1"/>
    </source>
</evidence>
<dbReference type="EMBL" id="FOGT01000019">
    <property type="protein sequence ID" value="SES36233.1"/>
    <property type="molecule type" value="Genomic_DNA"/>
</dbReference>
<comment type="function">
    <text evidence="3">Positive regulator of sigma-B activity. Non-phosphorylated RsbV binds to RsbW, preventing its association with sigma-B. When phosphorylated, releases RsbW, which is then free to complex with and inactivate sigma-B.</text>
</comment>
<organism evidence="6 7">
    <name type="scientific">Salipaludibacillus aurantiacus</name>
    <dbReference type="NCBI Taxonomy" id="1601833"/>
    <lineage>
        <taxon>Bacteria</taxon>
        <taxon>Bacillati</taxon>
        <taxon>Bacillota</taxon>
        <taxon>Bacilli</taxon>
        <taxon>Bacillales</taxon>
        <taxon>Bacillaceae</taxon>
    </lineage>
</organism>
<dbReference type="PANTHER" id="PTHR33495">
    <property type="entry name" value="ANTI-SIGMA FACTOR ANTAGONIST TM_1081-RELATED-RELATED"/>
    <property type="match status" value="1"/>
</dbReference>
<evidence type="ECO:0000259" key="5">
    <source>
        <dbReference type="PROSITE" id="PS50801"/>
    </source>
</evidence>
<dbReference type="GO" id="GO:0043856">
    <property type="term" value="F:anti-sigma factor antagonist activity"/>
    <property type="evidence" value="ECO:0007669"/>
    <property type="project" value="InterPro"/>
</dbReference>
<gene>
    <name evidence="6" type="ORF">SAMN05518684_11917</name>
</gene>
<evidence type="ECO:0000256" key="4">
    <source>
        <dbReference type="RuleBase" id="RU003749"/>
    </source>
</evidence>
<keyword evidence="7" id="KW-1185">Reference proteome</keyword>
<evidence type="ECO:0000256" key="2">
    <source>
        <dbReference type="ARBA" id="ARBA00022553"/>
    </source>
</evidence>
<feature type="domain" description="STAS" evidence="5">
    <location>
        <begin position="3"/>
        <end position="110"/>
    </location>
</feature>
<dbReference type="RefSeq" id="WP_093055060.1">
    <property type="nucleotide sequence ID" value="NZ_FOGT01000019.1"/>
</dbReference>
<sequence length="110" mass="12181">MNLEINVTETDNQNVAYLSGEVDVYTASKLKETLTPLAEQSDKNLIVDLSGVDYIDSTGLGIFIGTLKTTEKTGNTLMLTGLNERVRRLFEITGLNEVIDIEVDNKREEA</sequence>
<evidence type="ECO:0000256" key="3">
    <source>
        <dbReference type="ARBA" id="ARBA00024670"/>
    </source>
</evidence>
<keyword evidence="2" id="KW-0597">Phosphoprotein</keyword>
<evidence type="ECO:0000313" key="7">
    <source>
        <dbReference type="Proteomes" id="UP000198571"/>
    </source>
</evidence>